<evidence type="ECO:0000313" key="1">
    <source>
        <dbReference type="EMBL" id="OCT65029.1"/>
    </source>
</evidence>
<proteinExistence type="predicted"/>
<gene>
    <name evidence="1" type="ORF">XELAEV_18041270mg</name>
</gene>
<organism evidence="1 2">
    <name type="scientific">Xenopus laevis</name>
    <name type="common">African clawed frog</name>
    <dbReference type="NCBI Taxonomy" id="8355"/>
    <lineage>
        <taxon>Eukaryota</taxon>
        <taxon>Metazoa</taxon>
        <taxon>Chordata</taxon>
        <taxon>Craniata</taxon>
        <taxon>Vertebrata</taxon>
        <taxon>Euteleostomi</taxon>
        <taxon>Amphibia</taxon>
        <taxon>Batrachia</taxon>
        <taxon>Anura</taxon>
        <taxon>Pipoidea</taxon>
        <taxon>Pipidae</taxon>
        <taxon>Xenopodinae</taxon>
        <taxon>Xenopus</taxon>
        <taxon>Xenopus</taxon>
    </lineage>
</organism>
<accession>A0A974H4Y4</accession>
<protein>
    <submittedName>
        <fullName evidence="1">Uncharacterized protein</fullName>
    </submittedName>
</protein>
<name>A0A974H4Y4_XENLA</name>
<reference evidence="2" key="1">
    <citation type="journal article" date="2016" name="Nature">
        <title>Genome evolution in the allotetraploid frog Xenopus laevis.</title>
        <authorList>
            <person name="Session A.M."/>
            <person name="Uno Y."/>
            <person name="Kwon T."/>
            <person name="Chapman J.A."/>
            <person name="Toyoda A."/>
            <person name="Takahashi S."/>
            <person name="Fukui A."/>
            <person name="Hikosaka A."/>
            <person name="Suzuki A."/>
            <person name="Kondo M."/>
            <person name="van Heeringen S.J."/>
            <person name="Quigley I."/>
            <person name="Heinz S."/>
            <person name="Ogino H."/>
            <person name="Ochi H."/>
            <person name="Hellsten U."/>
            <person name="Lyons J.B."/>
            <person name="Simakov O."/>
            <person name="Putnam N."/>
            <person name="Stites J."/>
            <person name="Kuroki Y."/>
            <person name="Tanaka T."/>
            <person name="Michiue T."/>
            <person name="Watanabe M."/>
            <person name="Bogdanovic O."/>
            <person name="Lister R."/>
            <person name="Georgiou G."/>
            <person name="Paranjpe S.S."/>
            <person name="van Kruijsbergen I."/>
            <person name="Shu S."/>
            <person name="Carlson J."/>
            <person name="Kinoshita T."/>
            <person name="Ohta Y."/>
            <person name="Mawaribuchi S."/>
            <person name="Jenkins J."/>
            <person name="Grimwood J."/>
            <person name="Schmutz J."/>
            <person name="Mitros T."/>
            <person name="Mozaffari S.V."/>
            <person name="Suzuki Y."/>
            <person name="Haramoto Y."/>
            <person name="Yamamoto T.S."/>
            <person name="Takagi C."/>
            <person name="Heald R."/>
            <person name="Miller K."/>
            <person name="Haudenschild C."/>
            <person name="Kitzman J."/>
            <person name="Nakayama T."/>
            <person name="Izutsu Y."/>
            <person name="Robert J."/>
            <person name="Fortriede J."/>
            <person name="Burns K."/>
            <person name="Lotay V."/>
            <person name="Karimi K."/>
            <person name="Yasuoka Y."/>
            <person name="Dichmann D.S."/>
            <person name="Flajnik M.F."/>
            <person name="Houston D.W."/>
            <person name="Shendure J."/>
            <person name="DuPasquier L."/>
            <person name="Vize P.D."/>
            <person name="Zorn A.M."/>
            <person name="Ito M."/>
            <person name="Marcotte E.M."/>
            <person name="Wallingford J.B."/>
            <person name="Ito Y."/>
            <person name="Asashima M."/>
            <person name="Ueno N."/>
            <person name="Matsuda Y."/>
            <person name="Veenstra G.J."/>
            <person name="Fujiyama A."/>
            <person name="Harland R.M."/>
            <person name="Taira M."/>
            <person name="Rokhsar D.S."/>
        </authorList>
    </citation>
    <scope>NUCLEOTIDE SEQUENCE [LARGE SCALE GENOMIC DNA]</scope>
    <source>
        <strain evidence="2">J</strain>
    </source>
</reference>
<dbReference type="EMBL" id="CM004481">
    <property type="protein sequence ID" value="OCT65029.1"/>
    <property type="molecule type" value="Genomic_DNA"/>
</dbReference>
<evidence type="ECO:0000313" key="2">
    <source>
        <dbReference type="Proteomes" id="UP000694892"/>
    </source>
</evidence>
<dbReference type="AlphaFoldDB" id="A0A974H4Y4"/>
<sequence>MRIGYNRQHKSDDQLGSMVERIWVPYHSPECNDPLLQFTNEAEMTSDKSLTTKEISVLNKGLKFAPCSGPSKFETYIDLHKCIRQLTLKRHFALRSNGEAIDN</sequence>
<dbReference type="Proteomes" id="UP000694892">
    <property type="component" value="Chromosome 8S"/>
</dbReference>